<evidence type="ECO:0000256" key="2">
    <source>
        <dbReference type="ARBA" id="ARBA00022980"/>
    </source>
</evidence>
<sequence length="102" mass="11320">WSSVCAPCTVVQSGLMAQDGAESMKFVDGVMIHTRDSINYYIDTTLHHVLLRSHMLGVKVKMMLSWDPCVKNGPKKSLLDHRSIVDSKDEILSTISISRTTG</sequence>
<evidence type="ECO:0000256" key="1">
    <source>
        <dbReference type="ARBA" id="ARBA00010761"/>
    </source>
</evidence>
<comment type="similarity">
    <text evidence="1">Belongs to the universal ribosomal protein uS3 family.</text>
</comment>
<dbReference type="AlphaFoldDB" id="A0A8C4N6Y0"/>
<reference evidence="4" key="3">
    <citation type="submission" date="2025-09" db="UniProtKB">
        <authorList>
            <consortium name="Ensembl"/>
        </authorList>
    </citation>
    <scope>IDENTIFICATION</scope>
</reference>
<evidence type="ECO:0000256" key="3">
    <source>
        <dbReference type="ARBA" id="ARBA00023274"/>
    </source>
</evidence>
<dbReference type="SUPFAM" id="SSF54821">
    <property type="entry name" value="Ribosomal protein S3 C-terminal domain"/>
    <property type="match status" value="1"/>
</dbReference>
<dbReference type="Gene3D" id="3.30.1140.32">
    <property type="entry name" value="Ribosomal protein S3, C-terminal domain"/>
    <property type="match status" value="1"/>
</dbReference>
<protein>
    <submittedName>
        <fullName evidence="4">Uncharacterized protein</fullName>
    </submittedName>
</protein>
<keyword evidence="2" id="KW-0689">Ribosomal protein</keyword>
<evidence type="ECO:0000313" key="4">
    <source>
        <dbReference type="Ensembl" id="ENSEASP00005034397.1"/>
    </source>
</evidence>
<dbReference type="GO" id="GO:1990904">
    <property type="term" value="C:ribonucleoprotein complex"/>
    <property type="evidence" value="ECO:0007669"/>
    <property type="project" value="UniProtKB-KW"/>
</dbReference>
<evidence type="ECO:0000313" key="5">
    <source>
        <dbReference type="Proteomes" id="UP000694387"/>
    </source>
</evidence>
<reference evidence="4 5" key="1">
    <citation type="journal article" date="2020" name="Nat. Commun.">
        <title>Donkey genomes provide new insights into domestication and selection for coat color.</title>
        <authorList>
            <person name="Wang"/>
            <person name="C."/>
            <person name="Li"/>
            <person name="H."/>
            <person name="Guo"/>
            <person name="Y."/>
            <person name="Huang"/>
            <person name="J."/>
            <person name="Sun"/>
            <person name="Y."/>
            <person name="Min"/>
            <person name="J."/>
            <person name="Wang"/>
            <person name="J."/>
            <person name="Fang"/>
            <person name="X."/>
            <person name="Zhao"/>
            <person name="Z."/>
            <person name="Wang"/>
            <person name="S."/>
            <person name="Zhang"/>
            <person name="Y."/>
            <person name="Liu"/>
            <person name="Q."/>
            <person name="Jiang"/>
            <person name="Q."/>
            <person name="Wang"/>
            <person name="X."/>
            <person name="Guo"/>
            <person name="Y."/>
            <person name="Yang"/>
            <person name="C."/>
            <person name="Wang"/>
            <person name="Y."/>
            <person name="Tian"/>
            <person name="F."/>
            <person name="Zhuang"/>
            <person name="G."/>
            <person name="Fan"/>
            <person name="Y."/>
            <person name="Gao"/>
            <person name="Q."/>
            <person name="Li"/>
            <person name="Y."/>
            <person name="Ju"/>
            <person name="Z."/>
            <person name="Li"/>
            <person name="J."/>
            <person name="Li"/>
            <person name="R."/>
            <person name="Hou"/>
            <person name="M."/>
            <person name="Yang"/>
            <person name="G."/>
            <person name="Liu"/>
            <person name="G."/>
            <person name="Liu"/>
            <person name="W."/>
            <person name="Guo"/>
            <person name="J."/>
            <person name="Pan"/>
            <person name="S."/>
            <person name="Fan"/>
            <person name="G."/>
            <person name="Zhang"/>
            <person name="W."/>
            <person name="Zhang"/>
            <person name="R."/>
            <person name="Yu"/>
            <person name="J."/>
            <person name="Zhang"/>
            <person name="X."/>
            <person name="Yin"/>
            <person name="Q."/>
            <person name="Ji"/>
            <person name="C."/>
            <person name="Jin"/>
            <person name="Y."/>
            <person name="Yue"/>
            <person name="G."/>
            <person name="Liu"/>
            <person name="M."/>
            <person name="Xu"/>
            <person name="J."/>
            <person name="Liu"/>
            <person name="S."/>
            <person name="Jordana"/>
            <person name="J."/>
            <person name="Noce"/>
            <person name="A."/>
            <person name="Amills"/>
            <person name="M."/>
            <person name="Wu"/>
            <person name="D.D."/>
            <person name="Li"/>
            <person name="S."/>
            <person name="Zhou"/>
            <person name="X. and Zhong"/>
            <person name="J."/>
        </authorList>
    </citation>
    <scope>NUCLEOTIDE SEQUENCE [LARGE SCALE GENOMIC DNA]</scope>
</reference>
<proteinExistence type="inferred from homology"/>
<dbReference type="Ensembl" id="ENSEAST00005037497.2">
    <property type="protein sequence ID" value="ENSEASP00005034397.1"/>
    <property type="gene ID" value="ENSEASG00005023481.2"/>
</dbReference>
<dbReference type="GO" id="GO:0005840">
    <property type="term" value="C:ribosome"/>
    <property type="evidence" value="ECO:0007669"/>
    <property type="project" value="UniProtKB-KW"/>
</dbReference>
<name>A0A8C4N6Y0_EQUAS</name>
<keyword evidence="5" id="KW-1185">Reference proteome</keyword>
<organism evidence="4 5">
    <name type="scientific">Equus asinus</name>
    <name type="common">Donkey</name>
    <name type="synonym">Equus africanus asinus</name>
    <dbReference type="NCBI Taxonomy" id="9793"/>
    <lineage>
        <taxon>Eukaryota</taxon>
        <taxon>Metazoa</taxon>
        <taxon>Chordata</taxon>
        <taxon>Craniata</taxon>
        <taxon>Vertebrata</taxon>
        <taxon>Euteleostomi</taxon>
        <taxon>Mammalia</taxon>
        <taxon>Eutheria</taxon>
        <taxon>Laurasiatheria</taxon>
        <taxon>Perissodactyla</taxon>
        <taxon>Equidae</taxon>
        <taxon>Equus</taxon>
    </lineage>
</organism>
<dbReference type="Proteomes" id="UP000694387">
    <property type="component" value="Chromosome 15"/>
</dbReference>
<accession>A0A8C4N6Y0</accession>
<dbReference type="InterPro" id="IPR036419">
    <property type="entry name" value="Ribosomal_S3_C_sf"/>
</dbReference>
<dbReference type="OMA" id="HACKKPL"/>
<reference evidence="4" key="2">
    <citation type="submission" date="2025-08" db="UniProtKB">
        <authorList>
            <consortium name="Ensembl"/>
        </authorList>
    </citation>
    <scope>IDENTIFICATION</scope>
</reference>
<keyword evidence="3" id="KW-0687">Ribonucleoprotein</keyword>